<keyword evidence="2" id="KW-1133">Transmembrane helix</keyword>
<evidence type="ECO:0000313" key="4">
    <source>
        <dbReference type="Proteomes" id="UP000053820"/>
    </source>
</evidence>
<dbReference type="Proteomes" id="UP000053820">
    <property type="component" value="Unassembled WGS sequence"/>
</dbReference>
<accession>A0A0C9WEW9</accession>
<organism evidence="3 4">
    <name type="scientific">Hydnomerulius pinastri MD-312</name>
    <dbReference type="NCBI Taxonomy" id="994086"/>
    <lineage>
        <taxon>Eukaryota</taxon>
        <taxon>Fungi</taxon>
        <taxon>Dikarya</taxon>
        <taxon>Basidiomycota</taxon>
        <taxon>Agaricomycotina</taxon>
        <taxon>Agaricomycetes</taxon>
        <taxon>Agaricomycetidae</taxon>
        <taxon>Boletales</taxon>
        <taxon>Boletales incertae sedis</taxon>
        <taxon>Leucogyrophana</taxon>
    </lineage>
</organism>
<dbReference type="AlphaFoldDB" id="A0A0C9WEW9"/>
<keyword evidence="2" id="KW-0472">Membrane</keyword>
<feature type="transmembrane region" description="Helical" evidence="2">
    <location>
        <begin position="401"/>
        <end position="425"/>
    </location>
</feature>
<evidence type="ECO:0000313" key="3">
    <source>
        <dbReference type="EMBL" id="KIJ63702.1"/>
    </source>
</evidence>
<evidence type="ECO:0000256" key="2">
    <source>
        <dbReference type="SAM" id="Phobius"/>
    </source>
</evidence>
<name>A0A0C9WEW9_9AGAM</name>
<gene>
    <name evidence="3" type="ORF">HYDPIDRAFT_168197</name>
</gene>
<reference evidence="3 4" key="1">
    <citation type="submission" date="2014-04" db="EMBL/GenBank/DDBJ databases">
        <title>Evolutionary Origins and Diversification of the Mycorrhizal Mutualists.</title>
        <authorList>
            <consortium name="DOE Joint Genome Institute"/>
            <consortium name="Mycorrhizal Genomics Consortium"/>
            <person name="Kohler A."/>
            <person name="Kuo A."/>
            <person name="Nagy L.G."/>
            <person name="Floudas D."/>
            <person name="Copeland A."/>
            <person name="Barry K.W."/>
            <person name="Cichocki N."/>
            <person name="Veneault-Fourrey C."/>
            <person name="LaButti K."/>
            <person name="Lindquist E.A."/>
            <person name="Lipzen A."/>
            <person name="Lundell T."/>
            <person name="Morin E."/>
            <person name="Murat C."/>
            <person name="Riley R."/>
            <person name="Ohm R."/>
            <person name="Sun H."/>
            <person name="Tunlid A."/>
            <person name="Henrissat B."/>
            <person name="Grigoriev I.V."/>
            <person name="Hibbett D.S."/>
            <person name="Martin F."/>
        </authorList>
    </citation>
    <scope>NUCLEOTIDE SEQUENCE [LARGE SCALE GENOMIC DNA]</scope>
    <source>
        <strain evidence="3 4">MD-312</strain>
    </source>
</reference>
<evidence type="ECO:0000256" key="1">
    <source>
        <dbReference type="SAM" id="MobiDB-lite"/>
    </source>
</evidence>
<feature type="compositionally biased region" description="Polar residues" evidence="1">
    <location>
        <begin position="330"/>
        <end position="345"/>
    </location>
</feature>
<keyword evidence="2" id="KW-0812">Transmembrane</keyword>
<dbReference type="OrthoDB" id="3033067at2759"/>
<dbReference type="SUPFAM" id="SSF47095">
    <property type="entry name" value="HMG-box"/>
    <property type="match status" value="1"/>
</dbReference>
<feature type="region of interest" description="Disordered" evidence="1">
    <location>
        <begin position="291"/>
        <end position="359"/>
    </location>
</feature>
<sequence>MCWMVYQYYKDQRTAGKDKEDPMAILLHQLTGVGTKKPQKLARFNIYSKEHYDDNIRPKLDAWLTLNPTPNKQILSVRSKITREVFNALNEATRQGYEERAKAAHAEAMMKWKEHLKSRPPRILETSKTIGMQVMLIADGPEPADGGRLNIISTLSFGSTERQGYKAIFIPLFMQYLITFEQCRVRVLPISSEVVTHDLILPSEGILINSVDSNNSNMGGDSVQTCSLTLNTSSFITPIPQPTSDTVFIFTSSLSPSLSIYSSCNAPFYSTGYNGKTPRTPVLDDSETLRMSISDNGKSPGTPASSQTPRMPVLDNGKTLRVPDSGETPGMSTSDNGKSPGTPASDNGRPKCRYTPPSLTPQTLNTFTKTFEKWWKGLQPTWRLGDRGELRRSGGDEWTSLHIFSTNGITSAITALFFWGVYIILKSHEVSVSVMVAGWVAGVYK</sequence>
<feature type="compositionally biased region" description="Polar residues" evidence="1">
    <location>
        <begin position="291"/>
        <end position="309"/>
    </location>
</feature>
<protein>
    <submittedName>
        <fullName evidence="3">Uncharacterized protein</fullName>
    </submittedName>
</protein>
<keyword evidence="4" id="KW-1185">Reference proteome</keyword>
<proteinExistence type="predicted"/>
<dbReference type="HOGENOM" id="CLU_615483_0_0_1"/>
<dbReference type="InterPro" id="IPR036910">
    <property type="entry name" value="HMG_box_dom_sf"/>
</dbReference>
<dbReference type="EMBL" id="KN839849">
    <property type="protein sequence ID" value="KIJ63702.1"/>
    <property type="molecule type" value="Genomic_DNA"/>
</dbReference>